<gene>
    <name evidence="1" type="ORF">DPMN_167951</name>
</gene>
<proteinExistence type="predicted"/>
<accession>A0A9D4F2D6</accession>
<reference evidence="1" key="2">
    <citation type="submission" date="2020-11" db="EMBL/GenBank/DDBJ databases">
        <authorList>
            <person name="McCartney M.A."/>
            <person name="Auch B."/>
            <person name="Kono T."/>
            <person name="Mallez S."/>
            <person name="Becker A."/>
            <person name="Gohl D.M."/>
            <person name="Silverstein K.A.T."/>
            <person name="Koren S."/>
            <person name="Bechman K.B."/>
            <person name="Herman A."/>
            <person name="Abrahante J.E."/>
            <person name="Garbe J."/>
        </authorList>
    </citation>
    <scope>NUCLEOTIDE SEQUENCE</scope>
    <source>
        <strain evidence="1">Duluth1</strain>
        <tissue evidence="1">Whole animal</tissue>
    </source>
</reference>
<reference evidence="1" key="1">
    <citation type="journal article" date="2019" name="bioRxiv">
        <title>The Genome of the Zebra Mussel, Dreissena polymorpha: A Resource for Invasive Species Research.</title>
        <authorList>
            <person name="McCartney M.A."/>
            <person name="Auch B."/>
            <person name="Kono T."/>
            <person name="Mallez S."/>
            <person name="Zhang Y."/>
            <person name="Obille A."/>
            <person name="Becker A."/>
            <person name="Abrahante J.E."/>
            <person name="Garbe J."/>
            <person name="Badalamenti J.P."/>
            <person name="Herman A."/>
            <person name="Mangelson H."/>
            <person name="Liachko I."/>
            <person name="Sullivan S."/>
            <person name="Sone E.D."/>
            <person name="Koren S."/>
            <person name="Silverstein K.A.T."/>
            <person name="Beckman K.B."/>
            <person name="Gohl D.M."/>
        </authorList>
    </citation>
    <scope>NUCLEOTIDE SEQUENCE</scope>
    <source>
        <strain evidence="1">Duluth1</strain>
        <tissue evidence="1">Whole animal</tissue>
    </source>
</reference>
<name>A0A9D4F2D6_DREPO</name>
<evidence type="ECO:0000313" key="1">
    <source>
        <dbReference type="EMBL" id="KAH3789763.1"/>
    </source>
</evidence>
<dbReference type="EMBL" id="JAIWYP010000008">
    <property type="protein sequence ID" value="KAH3789763.1"/>
    <property type="molecule type" value="Genomic_DNA"/>
</dbReference>
<keyword evidence="2" id="KW-1185">Reference proteome</keyword>
<organism evidence="1 2">
    <name type="scientific">Dreissena polymorpha</name>
    <name type="common">Zebra mussel</name>
    <name type="synonym">Mytilus polymorpha</name>
    <dbReference type="NCBI Taxonomy" id="45954"/>
    <lineage>
        <taxon>Eukaryota</taxon>
        <taxon>Metazoa</taxon>
        <taxon>Spiralia</taxon>
        <taxon>Lophotrochozoa</taxon>
        <taxon>Mollusca</taxon>
        <taxon>Bivalvia</taxon>
        <taxon>Autobranchia</taxon>
        <taxon>Heteroconchia</taxon>
        <taxon>Euheterodonta</taxon>
        <taxon>Imparidentia</taxon>
        <taxon>Neoheterodontei</taxon>
        <taxon>Myida</taxon>
        <taxon>Dreissenoidea</taxon>
        <taxon>Dreissenidae</taxon>
        <taxon>Dreissena</taxon>
    </lineage>
</organism>
<dbReference type="AlphaFoldDB" id="A0A9D4F2D6"/>
<protein>
    <submittedName>
        <fullName evidence="1">Uncharacterized protein</fullName>
    </submittedName>
</protein>
<sequence>MASALGWQTNSLSLPVCGKAYAPVAQAKRSFYKGKIRVAVAQQNISRILATISV</sequence>
<comment type="caution">
    <text evidence="1">The sequence shown here is derived from an EMBL/GenBank/DDBJ whole genome shotgun (WGS) entry which is preliminary data.</text>
</comment>
<evidence type="ECO:0000313" key="2">
    <source>
        <dbReference type="Proteomes" id="UP000828390"/>
    </source>
</evidence>
<dbReference type="Proteomes" id="UP000828390">
    <property type="component" value="Unassembled WGS sequence"/>
</dbReference>